<dbReference type="Gene3D" id="3.40.50.720">
    <property type="entry name" value="NAD(P)-binding Rossmann-like Domain"/>
    <property type="match status" value="1"/>
</dbReference>
<dbReference type="KEGG" id="zmk:HG535_0A08980"/>
<dbReference type="Pfam" id="PF00106">
    <property type="entry name" value="adh_short"/>
    <property type="match status" value="1"/>
</dbReference>
<accession>A0A7H9AXE1</accession>
<dbReference type="EMBL" id="CP058604">
    <property type="protein sequence ID" value="QLG70951.1"/>
    <property type="molecule type" value="Genomic_DNA"/>
</dbReference>
<organism evidence="4 5">
    <name type="scientific">Zygotorulaspora mrakii</name>
    <name type="common">Zygosaccharomyces mrakii</name>
    <dbReference type="NCBI Taxonomy" id="42260"/>
    <lineage>
        <taxon>Eukaryota</taxon>
        <taxon>Fungi</taxon>
        <taxon>Dikarya</taxon>
        <taxon>Ascomycota</taxon>
        <taxon>Saccharomycotina</taxon>
        <taxon>Saccharomycetes</taxon>
        <taxon>Saccharomycetales</taxon>
        <taxon>Saccharomycetaceae</taxon>
        <taxon>Zygotorulaspora</taxon>
    </lineage>
</organism>
<dbReference type="RefSeq" id="XP_037142679.1">
    <property type="nucleotide sequence ID" value="XM_037286784.1"/>
</dbReference>
<evidence type="ECO:0008006" key="6">
    <source>
        <dbReference type="Google" id="ProtNLM"/>
    </source>
</evidence>
<dbReference type="GeneID" id="59234588"/>
<dbReference type="InterPro" id="IPR002347">
    <property type="entry name" value="SDR_fam"/>
</dbReference>
<evidence type="ECO:0000313" key="4">
    <source>
        <dbReference type="EMBL" id="QLG70951.1"/>
    </source>
</evidence>
<evidence type="ECO:0000256" key="2">
    <source>
        <dbReference type="ARBA" id="ARBA00022857"/>
    </source>
</evidence>
<dbReference type="PANTHER" id="PTHR24320:SF236">
    <property type="entry name" value="SHORT-CHAIN DEHYDROGENASE-RELATED"/>
    <property type="match status" value="1"/>
</dbReference>
<proteinExistence type="inferred from homology"/>
<keyword evidence="2" id="KW-0521">NADP</keyword>
<dbReference type="AlphaFoldDB" id="A0A7H9AXE1"/>
<evidence type="ECO:0000256" key="3">
    <source>
        <dbReference type="ARBA" id="ARBA00023002"/>
    </source>
</evidence>
<gene>
    <name evidence="4" type="ORF">HG535_0A08980</name>
</gene>
<comment type="similarity">
    <text evidence="1">Belongs to the short-chain dehydrogenases/reductases (SDR) family.</text>
</comment>
<reference evidence="4 5" key="1">
    <citation type="submission" date="2020-07" db="EMBL/GenBank/DDBJ databases">
        <title>The yeast mating-type switching endonuclease HO is a domesticated member of an unorthodox homing genetic element family.</title>
        <authorList>
            <person name="Coughlan A.Y."/>
            <person name="Lombardi L."/>
            <person name="Braun-Galleani S."/>
            <person name="Martos A.R."/>
            <person name="Galeote V."/>
            <person name="Bigey F."/>
            <person name="Dequin S."/>
            <person name="Byrne K.P."/>
            <person name="Wolfe K.H."/>
        </authorList>
    </citation>
    <scope>NUCLEOTIDE SEQUENCE [LARGE SCALE GENOMIC DNA]</scope>
    <source>
        <strain evidence="4 5">NRRL Y-6702</strain>
    </source>
</reference>
<name>A0A7H9AXE1_ZYGMR</name>
<evidence type="ECO:0000313" key="5">
    <source>
        <dbReference type="Proteomes" id="UP000509704"/>
    </source>
</evidence>
<dbReference type="GO" id="GO:0016491">
    <property type="term" value="F:oxidoreductase activity"/>
    <property type="evidence" value="ECO:0007669"/>
    <property type="project" value="UniProtKB-KW"/>
</dbReference>
<keyword evidence="3" id="KW-0560">Oxidoreductase</keyword>
<dbReference type="OrthoDB" id="191139at2759"/>
<dbReference type="Proteomes" id="UP000509704">
    <property type="component" value="Chromosome 1"/>
</dbReference>
<dbReference type="PRINTS" id="PR00081">
    <property type="entry name" value="GDHRDH"/>
</dbReference>
<dbReference type="SUPFAM" id="SSF51735">
    <property type="entry name" value="NAD(P)-binding Rossmann-fold domains"/>
    <property type="match status" value="1"/>
</dbReference>
<evidence type="ECO:0000256" key="1">
    <source>
        <dbReference type="ARBA" id="ARBA00006484"/>
    </source>
</evidence>
<sequence length="337" mass="36969">MSSISFKSRVKGIAEIYRAVVANKPAYLPEDYPDLTNKTAIVTGANTGIGWHVSKLLYEKNCHVITVVRTESKGLEASETIKKEIASSKGSITVVGGCDFLDLTTVKDAGDKIKAALGDKPLNVVIHNAGLMAPKNQGTSKQGYEAMFSVNVLGPQLLQHFIDPLFLKKDDTLKRIVWVSSGAHFSGFPECGIHWENPTFEGIPLNERPDNITLYGQSKAANILQAKGWSTTHKVIVENIGCVSVSCFPGILKTELMREWGTSLNYLASCLFKDGSYGAYTELYAALYPGLSIKDTGAYIFPFGEIHDPREDLRIGLTDGTDLKLWDLVQEKISPFF</sequence>
<dbReference type="PANTHER" id="PTHR24320">
    <property type="entry name" value="RETINOL DEHYDROGENASE"/>
    <property type="match status" value="1"/>
</dbReference>
<dbReference type="InterPro" id="IPR036291">
    <property type="entry name" value="NAD(P)-bd_dom_sf"/>
</dbReference>
<protein>
    <recommendedName>
        <fullName evidence="6">Ketoreductase (KR) domain-containing protein</fullName>
    </recommendedName>
</protein>
<keyword evidence="5" id="KW-1185">Reference proteome</keyword>